<dbReference type="EnsemblMetazoa" id="CLYHEMT004174.1">
    <property type="protein sequence ID" value="CLYHEMP004174.1"/>
    <property type="gene ID" value="CLYHEMG004174"/>
</dbReference>
<feature type="compositionally biased region" description="Basic and acidic residues" evidence="1">
    <location>
        <begin position="454"/>
        <end position="475"/>
    </location>
</feature>
<evidence type="ECO:0000256" key="1">
    <source>
        <dbReference type="SAM" id="MobiDB-lite"/>
    </source>
</evidence>
<dbReference type="Proteomes" id="UP000594262">
    <property type="component" value="Unplaced"/>
</dbReference>
<protein>
    <submittedName>
        <fullName evidence="2">Uncharacterized protein</fullName>
    </submittedName>
</protein>
<proteinExistence type="predicted"/>
<feature type="compositionally biased region" description="Low complexity" evidence="1">
    <location>
        <begin position="528"/>
        <end position="547"/>
    </location>
</feature>
<feature type="region of interest" description="Disordered" evidence="1">
    <location>
        <begin position="454"/>
        <end position="554"/>
    </location>
</feature>
<dbReference type="OrthoDB" id="1918237at2759"/>
<reference evidence="2" key="1">
    <citation type="submission" date="2021-01" db="UniProtKB">
        <authorList>
            <consortium name="EnsemblMetazoa"/>
        </authorList>
    </citation>
    <scope>IDENTIFICATION</scope>
</reference>
<dbReference type="Pfam" id="PF25015">
    <property type="entry name" value="RBD_AKAP-17A"/>
    <property type="match status" value="1"/>
</dbReference>
<evidence type="ECO:0000313" key="2">
    <source>
        <dbReference type="EnsemblMetazoa" id="CLYHEMP004174.1"/>
    </source>
</evidence>
<name>A0A7M5V6B4_9CNID</name>
<feature type="region of interest" description="Disordered" evidence="1">
    <location>
        <begin position="374"/>
        <end position="397"/>
    </location>
</feature>
<evidence type="ECO:0000313" key="3">
    <source>
        <dbReference type="Proteomes" id="UP000594262"/>
    </source>
</evidence>
<dbReference type="AlphaFoldDB" id="A0A7M5V6B4"/>
<dbReference type="PANTHER" id="PTHR12484">
    <property type="entry name" value="B-LYMPHOCYTE ANTIGEN-RELATED"/>
    <property type="match status" value="1"/>
</dbReference>
<dbReference type="PANTHER" id="PTHR12484:SF4">
    <property type="entry name" value="A-KINASE ANCHOR PROTEIN 17A"/>
    <property type="match status" value="1"/>
</dbReference>
<organism evidence="2 3">
    <name type="scientific">Clytia hemisphaerica</name>
    <dbReference type="NCBI Taxonomy" id="252671"/>
    <lineage>
        <taxon>Eukaryota</taxon>
        <taxon>Metazoa</taxon>
        <taxon>Cnidaria</taxon>
        <taxon>Hydrozoa</taxon>
        <taxon>Hydroidolina</taxon>
        <taxon>Leptothecata</taxon>
        <taxon>Obeliida</taxon>
        <taxon>Clytiidae</taxon>
        <taxon>Clytia</taxon>
    </lineage>
</organism>
<sequence length="554" mass="64518">NKFRVRQREPVTFENSKDKMAAAVIVSAADLSECVELHAMRNLFLKPISKLVIVVTMPAFKTPGVTVSNWEVMERLKSMVAPDQFTQLKVAKSSVELLTFDAEVDSKTTLSKFLIKLDGKTIKLSNFGEPLRVRAARKKIPFPKRHDWNTYFKEAQTTNENNPGERPDTVYIGHLPTKWFVETDRDNKPSELVVAAVFSKFGEVRAVDIPNNDPYRERITMLAEAKENKDNPEKSVPVLEAASAAASGFKVFSHNSNIHFDCYIQYMDYTGFAKCMKQLRAKKLLFMIEDEKGATASVDVDFDKTQHMSEKNIKRRNRRRERLIRTDVEQEETRRREQEERERKDEIERLEARRQQLLELKEVQELLQAKEQRRAFREEKRKQKREEKRTIERQQKEREKKTIELTEAMKVQRKEEAVAIVTELLTRIAKRKEEDEIAEARRQAEMLLRKQIEEKKRKLDEEKKKEEELKKKQEMSLDDEEKELKKRLKKIMMAKKQKQKDKKKQPKGGGGGANDEPPSKKTKRSSKKTSSSGNPQGGSSSKTSSSSSRRKRDR</sequence>
<keyword evidence="3" id="KW-1185">Reference proteome</keyword>
<accession>A0A7M5V6B4</accession>
<feature type="compositionally biased region" description="Basic residues" evidence="1">
    <location>
        <begin position="485"/>
        <end position="506"/>
    </location>
</feature>
<dbReference type="InterPro" id="IPR056852">
    <property type="entry name" value="AK17A/B"/>
</dbReference>